<evidence type="ECO:0000313" key="4">
    <source>
        <dbReference type="EMBL" id="WDY40306.1"/>
    </source>
</evidence>
<proteinExistence type="inferred from homology"/>
<evidence type="ECO:0000256" key="2">
    <source>
        <dbReference type="SAM" id="MobiDB-lite"/>
    </source>
</evidence>
<dbReference type="InterPro" id="IPR013346">
    <property type="entry name" value="NrdE_NrdA_C"/>
</dbReference>
<name>A0ABD7WKK1_BIFLL</name>
<accession>A0ABD7WKK1</accession>
<comment type="similarity">
    <text evidence="1">Belongs to the ribonucleoside diphosphate reductase large chain family.</text>
</comment>
<dbReference type="InterPro" id="IPR000788">
    <property type="entry name" value="RNR_lg_C"/>
</dbReference>
<feature type="domain" description="Ribonucleotide reductase large subunit" evidence="3">
    <location>
        <begin position="281"/>
        <end position="303"/>
    </location>
</feature>
<dbReference type="PANTHER" id="PTHR11573:SF30">
    <property type="entry name" value="RIBONUCLEOSIDE-DIPHOSPHATE REDUCTASE 2 SUBUNIT ALPHA"/>
    <property type="match status" value="1"/>
</dbReference>
<protein>
    <recommendedName>
        <fullName evidence="3">Ribonucleotide reductase large subunit domain-containing protein</fullName>
    </recommendedName>
</protein>
<dbReference type="Gene3D" id="3.20.70.20">
    <property type="match status" value="1"/>
</dbReference>
<dbReference type="PANTHER" id="PTHR11573">
    <property type="entry name" value="RIBONUCLEOSIDE-DIPHOSPHATE REDUCTASE LARGE CHAIN"/>
    <property type="match status" value="1"/>
</dbReference>
<dbReference type="PRINTS" id="PR01183">
    <property type="entry name" value="RIBORDTASEM1"/>
</dbReference>
<dbReference type="AlphaFoldDB" id="A0ABD7WKK1"/>
<evidence type="ECO:0000256" key="1">
    <source>
        <dbReference type="ARBA" id="ARBA00010406"/>
    </source>
</evidence>
<reference evidence="4 5" key="1">
    <citation type="submission" date="2023-02" db="EMBL/GenBank/DDBJ databases">
        <authorList>
            <person name="Pan L."/>
        </authorList>
    </citation>
    <scope>NUCLEOTIDE SEQUENCE [LARGE SCALE GENOMIC DNA]</scope>
    <source>
        <strain evidence="4 5">F2</strain>
    </source>
</reference>
<dbReference type="Pfam" id="PF02867">
    <property type="entry name" value="Ribonuc_red_lgC"/>
    <property type="match status" value="1"/>
</dbReference>
<feature type="region of interest" description="Disordered" evidence="2">
    <location>
        <begin position="454"/>
        <end position="494"/>
    </location>
</feature>
<feature type="compositionally biased region" description="Basic and acidic residues" evidence="2">
    <location>
        <begin position="483"/>
        <end position="494"/>
    </location>
</feature>
<organism evidence="4 5">
    <name type="scientific">Bifidobacterium longum subsp. longum</name>
    <dbReference type="NCBI Taxonomy" id="1679"/>
    <lineage>
        <taxon>Bacteria</taxon>
        <taxon>Bacillati</taxon>
        <taxon>Actinomycetota</taxon>
        <taxon>Actinomycetes</taxon>
        <taxon>Bifidobacteriales</taxon>
        <taxon>Bifidobacteriaceae</taxon>
        <taxon>Bifidobacterium</taxon>
    </lineage>
</organism>
<dbReference type="EMBL" id="CP118598">
    <property type="protein sequence ID" value="WDY40306.1"/>
    <property type="molecule type" value="Genomic_DNA"/>
</dbReference>
<dbReference type="SUPFAM" id="SSF51998">
    <property type="entry name" value="PFL-like glycyl radical enzymes"/>
    <property type="match status" value="1"/>
</dbReference>
<evidence type="ECO:0000313" key="5">
    <source>
        <dbReference type="Proteomes" id="UP001221506"/>
    </source>
</evidence>
<dbReference type="Proteomes" id="UP001221506">
    <property type="component" value="Chromosome"/>
</dbReference>
<gene>
    <name evidence="4" type="ORF">PWA56_00025</name>
</gene>
<dbReference type="InterPro" id="IPR039718">
    <property type="entry name" value="Rrm1"/>
</dbReference>
<evidence type="ECO:0000259" key="3">
    <source>
        <dbReference type="PROSITE" id="PS00089"/>
    </source>
</evidence>
<dbReference type="PROSITE" id="PS00089">
    <property type="entry name" value="RIBORED_LARGE"/>
    <property type="match status" value="1"/>
</dbReference>
<feature type="compositionally biased region" description="Polar residues" evidence="2">
    <location>
        <begin position="470"/>
        <end position="479"/>
    </location>
</feature>
<sequence>MVIPDITFELAKQKAQMALFSPYDVERVYGKPFADISVTEHYDEMVADDRIKKTYIDARKFFTTIAELQFESGYPYIVFEDTVNRANPIEGRVTMSNLCSETCRFRSRAHSTRTSRMRMSAATSPAICSLNIAKAMDGGLAHTVETAIRALTSVAEHTSINAVPSIRRANEEGHAIGLGQMNLHGFLAREGIHYGSEEGLDFTDMYFMTVAYHAYRASHALAVEHGRACASFATSDYAHPAGQGNYFDKYTDGRRSLTPRTERVRALFEQYGIAIPTAADWEALRDAILKDGIYNQNLQAVPPTGSISYINHSTSSIHPIASKIEIRKEGKIGRVYYPAAYMTNDNLEYYKDAYEIGWKAIVDTYAEATQHVDQGLSLTLFFPDTATTRDLNKAQIYAWRKGIKTSTTSASASKPWKALKSKAASPACSDRSMERIPPFFGTRRTFVRLRPQTAVSARIEQPESRCYSPHSANADSSPQRGELAAKRTEGGSTI</sequence>